<dbReference type="Proteomes" id="UP000324222">
    <property type="component" value="Unassembled WGS sequence"/>
</dbReference>
<protein>
    <submittedName>
        <fullName evidence="1">Uncharacterized protein</fullName>
    </submittedName>
</protein>
<evidence type="ECO:0000313" key="1">
    <source>
        <dbReference type="EMBL" id="MPC93225.1"/>
    </source>
</evidence>
<name>A0A5B7JF53_PORTR</name>
<comment type="caution">
    <text evidence="1">The sequence shown here is derived from an EMBL/GenBank/DDBJ whole genome shotgun (WGS) entry which is preliminary data.</text>
</comment>
<reference evidence="1 2" key="1">
    <citation type="submission" date="2019-05" db="EMBL/GenBank/DDBJ databases">
        <title>Another draft genome of Portunus trituberculatus and its Hox gene families provides insights of decapod evolution.</title>
        <authorList>
            <person name="Jeong J.-H."/>
            <person name="Song I."/>
            <person name="Kim S."/>
            <person name="Choi T."/>
            <person name="Kim D."/>
            <person name="Ryu S."/>
            <person name="Kim W."/>
        </authorList>
    </citation>
    <scope>NUCLEOTIDE SEQUENCE [LARGE SCALE GENOMIC DNA]</scope>
    <source>
        <tissue evidence="1">Muscle</tissue>
    </source>
</reference>
<organism evidence="1 2">
    <name type="scientific">Portunus trituberculatus</name>
    <name type="common">Swimming crab</name>
    <name type="synonym">Neptunus trituberculatus</name>
    <dbReference type="NCBI Taxonomy" id="210409"/>
    <lineage>
        <taxon>Eukaryota</taxon>
        <taxon>Metazoa</taxon>
        <taxon>Ecdysozoa</taxon>
        <taxon>Arthropoda</taxon>
        <taxon>Crustacea</taxon>
        <taxon>Multicrustacea</taxon>
        <taxon>Malacostraca</taxon>
        <taxon>Eumalacostraca</taxon>
        <taxon>Eucarida</taxon>
        <taxon>Decapoda</taxon>
        <taxon>Pleocyemata</taxon>
        <taxon>Brachyura</taxon>
        <taxon>Eubrachyura</taxon>
        <taxon>Portunoidea</taxon>
        <taxon>Portunidae</taxon>
        <taxon>Portuninae</taxon>
        <taxon>Portunus</taxon>
    </lineage>
</organism>
<dbReference type="AlphaFoldDB" id="A0A5B7JF53"/>
<accession>A0A5B7JF53</accession>
<evidence type="ECO:0000313" key="2">
    <source>
        <dbReference type="Proteomes" id="UP000324222"/>
    </source>
</evidence>
<keyword evidence="2" id="KW-1185">Reference proteome</keyword>
<sequence>MVLNKVLASPTPPTPLSCSDTVLLVKKKNCWYSSIPEPLCIPRRAVVVRKQHSSVFCAKRRRAESPGLGAPVKIHSAISQEVKSRSWSAAERQQQ</sequence>
<gene>
    <name evidence="1" type="ORF">E2C01_088348</name>
</gene>
<proteinExistence type="predicted"/>
<dbReference type="EMBL" id="VSRR010094074">
    <property type="protein sequence ID" value="MPC93225.1"/>
    <property type="molecule type" value="Genomic_DNA"/>
</dbReference>